<evidence type="ECO:0000313" key="6">
    <source>
        <dbReference type="EMBL" id="QGS35393.1"/>
    </source>
</evidence>
<name>A0A0M2XMB6_9CORY</name>
<dbReference type="PANTHER" id="PTHR34215:SF1">
    <property type="entry name" value="YLXR DOMAIN-CONTAINING PROTEIN"/>
    <property type="match status" value="1"/>
</dbReference>
<evidence type="ECO:0000313" key="3">
    <source>
        <dbReference type="EMBL" id="MEX3528522.1"/>
    </source>
</evidence>
<dbReference type="InterPro" id="IPR037465">
    <property type="entry name" value="YlxR"/>
</dbReference>
<reference evidence="5 7" key="1">
    <citation type="submission" date="2017-09" db="EMBL/GenBank/DDBJ databases">
        <title>Bacterial strain isolated from the female urinary microbiota.</title>
        <authorList>
            <person name="Thomas-White K."/>
            <person name="Kumar N."/>
            <person name="Forster S."/>
            <person name="Putonti C."/>
            <person name="Lawley T."/>
            <person name="Wolfe A.J."/>
        </authorList>
    </citation>
    <scope>NUCLEOTIDE SEQUENCE [LARGE SCALE GENOMIC DNA]</scope>
    <source>
        <strain evidence="5 7">UMB0908</strain>
    </source>
</reference>
<dbReference type="EMBL" id="JAYWMA010000004">
    <property type="protein sequence ID" value="MEX3528522.1"/>
    <property type="molecule type" value="Genomic_DNA"/>
</dbReference>
<dbReference type="Proteomes" id="UP000235363">
    <property type="component" value="Unassembled WGS sequence"/>
</dbReference>
<accession>A0A0M2XMB6</accession>
<keyword evidence="10" id="KW-1185">Reference proteome</keyword>
<dbReference type="SUPFAM" id="SSF64376">
    <property type="entry name" value="YlxR-like"/>
    <property type="match status" value="1"/>
</dbReference>
<reference evidence="3" key="5">
    <citation type="submission" date="2024-01" db="EMBL/GenBank/DDBJ databases">
        <authorList>
            <person name="De La Cruz K.F."/>
            <person name="Townsend E.C."/>
            <person name="Salamzade R."/>
            <person name="Kalan L.R."/>
        </authorList>
    </citation>
    <scope>NUCLEOTIDE SEQUENCE</scope>
    <source>
        <strain evidence="3">LK2569</strain>
    </source>
</reference>
<dbReference type="Pfam" id="PF04296">
    <property type="entry name" value="YlxR"/>
    <property type="match status" value="1"/>
</dbReference>
<dbReference type="PANTHER" id="PTHR34215">
    <property type="entry name" value="BLL0784 PROTEIN"/>
    <property type="match status" value="1"/>
</dbReference>
<evidence type="ECO:0000259" key="2">
    <source>
        <dbReference type="Pfam" id="PF04296"/>
    </source>
</evidence>
<dbReference type="InterPro" id="IPR035931">
    <property type="entry name" value="YlxR-like_sf"/>
</dbReference>
<dbReference type="STRING" id="1725.WU86_09025"/>
<reference evidence="6 8" key="2">
    <citation type="submission" date="2019-11" db="EMBL/GenBank/DDBJ databases">
        <title>FDA dAtabase for Regulatory Grade micrObial Sequences (FDA-ARGOS): Supporting development and validation of Infectious Disease Dx tests.</title>
        <authorList>
            <person name="Kerrigan L."/>
            <person name="Long C."/>
            <person name="Tallon L."/>
            <person name="Sadzewicz L."/>
            <person name="Vavikolanu K."/>
            <person name="Mehta A."/>
            <person name="Aluvathingal J."/>
            <person name="Nadendla S."/>
            <person name="Yan Y."/>
            <person name="Sichtig H."/>
        </authorList>
    </citation>
    <scope>NUCLEOTIDE SEQUENCE [LARGE SCALE GENOMIC DNA]</scope>
    <source>
        <strain evidence="6 8">FDAARGOS_674</strain>
    </source>
</reference>
<evidence type="ECO:0000313" key="9">
    <source>
        <dbReference type="Proteomes" id="UP000589552"/>
    </source>
</evidence>
<evidence type="ECO:0000313" key="4">
    <source>
        <dbReference type="EMBL" id="NMF08353.1"/>
    </source>
</evidence>
<feature type="domain" description="YlxR" evidence="2">
    <location>
        <begin position="17"/>
        <end position="96"/>
    </location>
</feature>
<dbReference type="Proteomes" id="UP001558353">
    <property type="component" value="Unassembled WGS sequence"/>
</dbReference>
<dbReference type="EMBL" id="PNHF01000009">
    <property type="protein sequence ID" value="PMC62556.1"/>
    <property type="molecule type" value="Genomic_DNA"/>
</dbReference>
<dbReference type="InterPro" id="IPR007393">
    <property type="entry name" value="YlxR_dom"/>
</dbReference>
<dbReference type="EMBL" id="CP046322">
    <property type="protein sequence ID" value="QGS35393.1"/>
    <property type="molecule type" value="Genomic_DNA"/>
</dbReference>
<dbReference type="EMBL" id="JABAGA010000001">
    <property type="protein sequence ID" value="NMF08353.1"/>
    <property type="molecule type" value="Genomic_DNA"/>
</dbReference>
<evidence type="ECO:0000313" key="5">
    <source>
        <dbReference type="EMBL" id="PMC62556.1"/>
    </source>
</evidence>
<reference evidence="4 9" key="3">
    <citation type="submission" date="2020-04" db="EMBL/GenBank/DDBJ databases">
        <authorList>
            <person name="Hitch T.C.A."/>
            <person name="Wylensek D."/>
            <person name="Clavel T."/>
        </authorList>
    </citation>
    <scope>NUCLEOTIDE SEQUENCE [LARGE SCALE GENOMIC DNA]</scope>
    <source>
        <strain evidence="4 9">BL-383-APC-2I</strain>
    </source>
</reference>
<dbReference type="KEGG" id="cxe:FOB82_11045"/>
<organism evidence="5 7">
    <name type="scientific">Corynebacterium xerosis</name>
    <dbReference type="NCBI Taxonomy" id="1725"/>
    <lineage>
        <taxon>Bacteria</taxon>
        <taxon>Bacillati</taxon>
        <taxon>Actinomycetota</taxon>
        <taxon>Actinomycetes</taxon>
        <taxon>Mycobacteriales</taxon>
        <taxon>Corynebacteriaceae</taxon>
        <taxon>Corynebacterium</taxon>
    </lineage>
</organism>
<evidence type="ECO:0000313" key="7">
    <source>
        <dbReference type="Proteomes" id="UP000235363"/>
    </source>
</evidence>
<dbReference type="GeneID" id="95321674"/>
<dbReference type="Proteomes" id="UP000426857">
    <property type="component" value="Chromosome"/>
</dbReference>
<dbReference type="OrthoDB" id="5244965at2"/>
<evidence type="ECO:0000313" key="10">
    <source>
        <dbReference type="Proteomes" id="UP001558353"/>
    </source>
</evidence>
<evidence type="ECO:0000313" key="8">
    <source>
        <dbReference type="Proteomes" id="UP000426857"/>
    </source>
</evidence>
<dbReference type="Proteomes" id="UP000589552">
    <property type="component" value="Unassembled WGS sequence"/>
</dbReference>
<dbReference type="RefSeq" id="WP_046650991.1">
    <property type="nucleotide sequence ID" value="NZ_CP046322.1"/>
</dbReference>
<reference evidence="3 10" key="4">
    <citation type="journal article" date="2024" name="Fungal Genet. Biol.">
        <title>The porcine skin microbiome exhibits broad fungal antagonism.</title>
        <authorList>
            <person name="De La Cruz K.F."/>
            <person name="Townsend E.C."/>
            <person name="Alex Cheong J.Z."/>
            <person name="Salamzade R."/>
            <person name="Liu A."/>
            <person name="Sandstrom S."/>
            <person name="Davila E."/>
            <person name="Huang L."/>
            <person name="Xu K.H."/>
            <person name="Wu S.Y."/>
            <person name="Meudt J.J."/>
            <person name="Shanmuganayagam D."/>
            <person name="Gibson A.L.F."/>
            <person name="Kalan L.R."/>
        </authorList>
    </citation>
    <scope>NUCLEOTIDE SEQUENCE [LARGE SCALE GENOMIC DNA]</scope>
    <source>
        <strain evidence="3 10">LK2569</strain>
    </source>
</reference>
<evidence type="ECO:0000256" key="1">
    <source>
        <dbReference type="SAM" id="MobiDB-lite"/>
    </source>
</evidence>
<proteinExistence type="predicted"/>
<protein>
    <submittedName>
        <fullName evidence="5">DUF448 domain-containing protein</fullName>
    </submittedName>
    <submittedName>
        <fullName evidence="3">YlxR family protein</fullName>
    </submittedName>
</protein>
<dbReference type="Gene3D" id="3.30.1230.10">
    <property type="entry name" value="YlxR-like"/>
    <property type="match status" value="1"/>
</dbReference>
<sequence>MTMTRDEQAPTFVERERTCIATRTRMPEGNLLRMVARPDGDVTRVVPDPRRRMSGRGAWITPTLEAWAVADKRRAFGRALKVSANADANPVREYLESLGAQADTAPRGLGDREPTNGKT</sequence>
<dbReference type="AlphaFoldDB" id="A0A0M2XMB6"/>
<gene>
    <name evidence="5" type="ORF">CJ204_05270</name>
    <name evidence="6" type="ORF">FOB82_11045</name>
    <name evidence="4" type="ORF">HF852_01805</name>
    <name evidence="3" type="ORF">VVR64_05500</name>
</gene>
<feature type="compositionally biased region" description="Basic and acidic residues" evidence="1">
    <location>
        <begin position="109"/>
        <end position="119"/>
    </location>
</feature>
<feature type="region of interest" description="Disordered" evidence="1">
    <location>
        <begin position="97"/>
        <end position="119"/>
    </location>
</feature>